<dbReference type="Pfam" id="PF14295">
    <property type="entry name" value="PAN_4"/>
    <property type="match status" value="11"/>
</dbReference>
<keyword evidence="6" id="KW-1185">Reference proteome</keyword>
<keyword evidence="1" id="KW-1015">Disulfide bond</keyword>
<dbReference type="InterPro" id="IPR018097">
    <property type="entry name" value="EGF_Ca-bd_CS"/>
</dbReference>
<reference evidence="5" key="1">
    <citation type="journal article" date="2020" name="bioRxiv">
        <title>Comparative genomics of Chlamydomonas.</title>
        <authorList>
            <person name="Craig R.J."/>
            <person name="Hasan A.R."/>
            <person name="Ness R.W."/>
            <person name="Keightley P.D."/>
        </authorList>
    </citation>
    <scope>NUCLEOTIDE SEQUENCE</scope>
    <source>
        <strain evidence="5">SAG 7.73</strain>
    </source>
</reference>
<dbReference type="Proteomes" id="UP000650467">
    <property type="component" value="Unassembled WGS sequence"/>
</dbReference>
<dbReference type="InterPro" id="IPR000742">
    <property type="entry name" value="EGF"/>
</dbReference>
<organism evidence="5 6">
    <name type="scientific">Chlamydomonas incerta</name>
    <dbReference type="NCBI Taxonomy" id="51695"/>
    <lineage>
        <taxon>Eukaryota</taxon>
        <taxon>Viridiplantae</taxon>
        <taxon>Chlorophyta</taxon>
        <taxon>core chlorophytes</taxon>
        <taxon>Chlorophyceae</taxon>
        <taxon>CS clade</taxon>
        <taxon>Chlamydomonadales</taxon>
        <taxon>Chlamydomonadaceae</taxon>
        <taxon>Chlamydomonas</taxon>
    </lineage>
</organism>
<evidence type="ECO:0008006" key="7">
    <source>
        <dbReference type="Google" id="ProtNLM"/>
    </source>
</evidence>
<dbReference type="InterPro" id="IPR000152">
    <property type="entry name" value="EGF-type_Asp/Asn_hydroxyl_site"/>
</dbReference>
<evidence type="ECO:0000259" key="4">
    <source>
        <dbReference type="SMART" id="SM00181"/>
    </source>
</evidence>
<evidence type="ECO:0000259" key="3">
    <source>
        <dbReference type="SMART" id="SM00179"/>
    </source>
</evidence>
<dbReference type="AlphaFoldDB" id="A0A835T3Q9"/>
<dbReference type="PROSITE" id="PS01187">
    <property type="entry name" value="EGF_CA"/>
    <property type="match status" value="1"/>
</dbReference>
<evidence type="ECO:0000256" key="2">
    <source>
        <dbReference type="SAM" id="MobiDB-lite"/>
    </source>
</evidence>
<proteinExistence type="predicted"/>
<sequence>MPGVPSDMEHVSNANAKHDNGTSDLGSRSSSSARRQLVTVCQEMSGYSVAPDYDYYLGDNIGRHTSVSDGKAACDADPNCAGFNWVAGGTDGYTKSVVAPAVPSPGICLYTKIVTSCEAIAGYTVTADYDYYLGDNIARHTSLDAGKTACNNDASCKGFNWVAGGTDGYTKTVVAPASYSRGICLYTKKVTSCEAIAGYTVTADYDYSVGDNIARHTSADAGKTACNNDASCKGFNWVAGGTDGYTKTVVAPATYSYGICLYTKKDYSVGDNIARHTSADAGKTACNNDASCKGFNWVAGGTDGYTKTVVAPATYSYGICLYTKKDYSVGDNIARHTSADAGKTACNNDASCKGFNWVAGGTDGYTKTVVAPATYSYGICLYTKKDYSVGDNIARHTSADAGKTACNNDASCKGFNWVAGGTDGYTKTVVAPATYSYGICLYTKKDYSVGDNIARHTSADAGKTACNNDASCKGFNWVAGGTDGYTKTVVAPATYSYGICLYTKKDYSVGDNIARHTSADAGKTACNNDASCKGFNWVAGGTDGYTKTVVAPATYSYGICLYTKKDYSVGDNIARHTSADAGKTACNNDASCKGFNWVAGGTDGYTKTVVAPATYSYGICLYTKKDYSVGDNIARHTSADAGKTACNNDASCKGFNWVAGGTDGYTKTVVAPATYSYGICLYTKKVTSCEAIAGYTVTADYDYYLGDNIARHTSADAGKTACNNDANCAGFNWVAGGTDGYTKAVVAPASYSYGICLYTKTTPPNNCLTNKCFDRHAKCTPTSDATPNCGTCNKGFELADYAGNSDPSFRACIPSNNINICTQAPYLTPRVWVTCRDSDGCHNGFKWDSTKQKCVDRNECEDTPGICGAVATCIDIPWSYACACPSIDDHYPGGAYAGTFTFDPSSKTCVDATASPKCIYGTFRYNGACVDDPCLDANLNKACAEPYTCMAAMDGSSHRCICKGEMINGECRVDPCLSKPCPSAGAVCTPAADYLSRTCA</sequence>
<dbReference type="PROSITE" id="PS00010">
    <property type="entry name" value="ASX_HYDROXYL"/>
    <property type="match status" value="1"/>
</dbReference>
<dbReference type="SMART" id="SM00181">
    <property type="entry name" value="EGF"/>
    <property type="match status" value="3"/>
</dbReference>
<protein>
    <recommendedName>
        <fullName evidence="7">EGF-like domain-containing protein</fullName>
    </recommendedName>
</protein>
<dbReference type="SMART" id="SM00179">
    <property type="entry name" value="EGF_CA"/>
    <property type="match status" value="1"/>
</dbReference>
<dbReference type="EMBL" id="JAEHOC010000023">
    <property type="protein sequence ID" value="KAG2431910.1"/>
    <property type="molecule type" value="Genomic_DNA"/>
</dbReference>
<dbReference type="OrthoDB" id="543726at2759"/>
<evidence type="ECO:0000313" key="6">
    <source>
        <dbReference type="Proteomes" id="UP000650467"/>
    </source>
</evidence>
<dbReference type="GO" id="GO:0005509">
    <property type="term" value="F:calcium ion binding"/>
    <property type="evidence" value="ECO:0007669"/>
    <property type="project" value="InterPro"/>
</dbReference>
<comment type="caution">
    <text evidence="5">The sequence shown here is derived from an EMBL/GenBank/DDBJ whole genome shotgun (WGS) entry which is preliminary data.</text>
</comment>
<gene>
    <name evidence="5" type="ORF">HXX76_009401</name>
</gene>
<evidence type="ECO:0000313" key="5">
    <source>
        <dbReference type="EMBL" id="KAG2431910.1"/>
    </source>
</evidence>
<accession>A0A835T3Q9</accession>
<feature type="domain" description="EGF-like" evidence="4">
    <location>
        <begin position="766"/>
        <end position="813"/>
    </location>
</feature>
<dbReference type="InterPro" id="IPR001881">
    <property type="entry name" value="EGF-like_Ca-bd_dom"/>
</dbReference>
<feature type="region of interest" description="Disordered" evidence="2">
    <location>
        <begin position="1"/>
        <end position="31"/>
    </location>
</feature>
<dbReference type="InterPro" id="IPR003609">
    <property type="entry name" value="Pan_app"/>
</dbReference>
<name>A0A835T3Q9_CHLIN</name>
<feature type="domain" description="EGF-like" evidence="4">
    <location>
        <begin position="933"/>
        <end position="972"/>
    </location>
</feature>
<evidence type="ECO:0000256" key="1">
    <source>
        <dbReference type="ARBA" id="ARBA00023157"/>
    </source>
</evidence>
<dbReference type="Gene3D" id="2.10.25.10">
    <property type="entry name" value="Laminin"/>
    <property type="match status" value="1"/>
</dbReference>
<feature type="domain" description="EGF-like" evidence="4">
    <location>
        <begin position="859"/>
        <end position="910"/>
    </location>
</feature>
<feature type="domain" description="EGF-like calcium-binding" evidence="3">
    <location>
        <begin position="856"/>
        <end position="910"/>
    </location>
</feature>